<protein>
    <submittedName>
        <fullName evidence="2">Ribonuclease toxin immunity protein CdiI</fullName>
    </submittedName>
</protein>
<dbReference type="NCBIfam" id="NF033826">
    <property type="entry name" value="immun_CdiI"/>
    <property type="match status" value="1"/>
</dbReference>
<evidence type="ECO:0000259" key="1">
    <source>
        <dbReference type="Pfam" id="PF18624"/>
    </source>
</evidence>
<evidence type="ECO:0000313" key="2">
    <source>
        <dbReference type="EMBL" id="MCT4700306.1"/>
    </source>
</evidence>
<feature type="domain" description="CDI immunity protein" evidence="1">
    <location>
        <begin position="17"/>
        <end position="116"/>
    </location>
</feature>
<accession>A0A9X2W490</accession>
<dbReference type="CDD" id="cd20688">
    <property type="entry name" value="CdiI_Ecoli_Nm-like"/>
    <property type="match status" value="1"/>
</dbReference>
<name>A0A9X2W490_9ENTR</name>
<sequence>MDKELFGQPYDNSDPYWIIKSYFDRMYGSGLFIKAIGYMAEKNSFHVDGAYCSFPDMDSCYDEEHFEGVEFAYGYPPEDNDTIVVSESICYKYLAIACNKYLKLHPEDNLKVNAILKHSLIHDG</sequence>
<dbReference type="EMBL" id="JALHAP010000060">
    <property type="protein sequence ID" value="MCT4700306.1"/>
    <property type="molecule type" value="Genomic_DNA"/>
</dbReference>
<dbReference type="Proteomes" id="UP001150641">
    <property type="component" value="Unassembled WGS sequence"/>
</dbReference>
<gene>
    <name evidence="2" type="primary">cdiI</name>
    <name evidence="2" type="ORF">MUA00_00465</name>
</gene>
<evidence type="ECO:0000313" key="3">
    <source>
        <dbReference type="Proteomes" id="UP001150641"/>
    </source>
</evidence>
<reference evidence="2" key="1">
    <citation type="submission" date="2022-03" db="EMBL/GenBank/DDBJ databases">
        <title>Proposal of a novel genus Dryocolo and two novel species.</title>
        <authorList>
            <person name="Maddock D.W."/>
            <person name="Brady C.L."/>
            <person name="Denman S."/>
            <person name="Arnold D."/>
        </authorList>
    </citation>
    <scope>NUCLEOTIDE SEQUENCE</scope>
    <source>
        <strain evidence="2">H6W4</strain>
    </source>
</reference>
<dbReference type="AlphaFoldDB" id="A0A9X2W490"/>
<dbReference type="InterPro" id="IPR041256">
    <property type="entry name" value="CdiI_4"/>
</dbReference>
<keyword evidence="3" id="KW-1185">Reference proteome</keyword>
<dbReference type="Pfam" id="PF18624">
    <property type="entry name" value="CdiI_4"/>
    <property type="match status" value="1"/>
</dbReference>
<proteinExistence type="predicted"/>
<dbReference type="RefSeq" id="WP_271121263.1">
    <property type="nucleotide sequence ID" value="NZ_JALHAN010000049.1"/>
</dbReference>
<organism evidence="2 3">
    <name type="scientific">Dryocola boscaweniae</name>
    <dbReference type="NCBI Taxonomy" id="2925397"/>
    <lineage>
        <taxon>Bacteria</taxon>
        <taxon>Pseudomonadati</taxon>
        <taxon>Pseudomonadota</taxon>
        <taxon>Gammaproteobacteria</taxon>
        <taxon>Enterobacterales</taxon>
        <taxon>Enterobacteriaceae</taxon>
        <taxon>Dryocola</taxon>
    </lineage>
</organism>
<comment type="caution">
    <text evidence="2">The sequence shown here is derived from an EMBL/GenBank/DDBJ whole genome shotgun (WGS) entry which is preliminary data.</text>
</comment>